<dbReference type="Pfam" id="PF08085">
    <property type="entry name" value="Entericidin"/>
    <property type="match status" value="1"/>
</dbReference>
<dbReference type="GO" id="GO:0009636">
    <property type="term" value="P:response to toxic substance"/>
    <property type="evidence" value="ECO:0007669"/>
    <property type="project" value="InterPro"/>
</dbReference>
<accession>A0A5M6ITC3</accession>
<dbReference type="GO" id="GO:0016020">
    <property type="term" value="C:membrane"/>
    <property type="evidence" value="ECO:0007669"/>
    <property type="project" value="InterPro"/>
</dbReference>
<evidence type="ECO:0000313" key="10">
    <source>
        <dbReference type="Proteomes" id="UP000325255"/>
    </source>
</evidence>
<gene>
    <name evidence="9" type="ORF">F1189_14395</name>
</gene>
<feature type="region of interest" description="Disordered" evidence="7">
    <location>
        <begin position="30"/>
        <end position="51"/>
    </location>
</feature>
<reference evidence="9 10" key="1">
    <citation type="submission" date="2019-09" db="EMBL/GenBank/DDBJ databases">
        <title>Genome sequence of Rhodovastum atsumiense, a diverse member of the Acetobacteraceae family of non-sulfur purple photosynthetic bacteria.</title>
        <authorList>
            <person name="Meyer T."/>
            <person name="Kyndt J."/>
        </authorList>
    </citation>
    <scope>NUCLEOTIDE SEQUENCE [LARGE SCALE GENOMIC DNA]</scope>
    <source>
        <strain evidence="9 10">DSM 21279</strain>
    </source>
</reference>
<dbReference type="Proteomes" id="UP000325255">
    <property type="component" value="Unassembled WGS sequence"/>
</dbReference>
<evidence type="ECO:0000256" key="6">
    <source>
        <dbReference type="ARBA" id="ARBA00023288"/>
    </source>
</evidence>
<organism evidence="9 10">
    <name type="scientific">Rhodovastum atsumiense</name>
    <dbReference type="NCBI Taxonomy" id="504468"/>
    <lineage>
        <taxon>Bacteria</taxon>
        <taxon>Pseudomonadati</taxon>
        <taxon>Pseudomonadota</taxon>
        <taxon>Alphaproteobacteria</taxon>
        <taxon>Acetobacterales</taxon>
        <taxon>Acetobacteraceae</taxon>
        <taxon>Rhodovastum</taxon>
    </lineage>
</organism>
<dbReference type="EMBL" id="VWPK01000020">
    <property type="protein sequence ID" value="KAA5611512.1"/>
    <property type="molecule type" value="Genomic_DNA"/>
</dbReference>
<evidence type="ECO:0000256" key="1">
    <source>
        <dbReference type="ARBA" id="ARBA00010296"/>
    </source>
</evidence>
<feature type="signal peptide" evidence="8">
    <location>
        <begin position="1"/>
        <end position="24"/>
    </location>
</feature>
<evidence type="ECO:0000256" key="5">
    <source>
        <dbReference type="ARBA" id="ARBA00023139"/>
    </source>
</evidence>
<evidence type="ECO:0000256" key="3">
    <source>
        <dbReference type="ARBA" id="ARBA00022729"/>
    </source>
</evidence>
<comment type="caution">
    <text evidence="9">The sequence shown here is derived from an EMBL/GenBank/DDBJ whole genome shotgun (WGS) entry which is preliminary data.</text>
</comment>
<evidence type="ECO:0000256" key="7">
    <source>
        <dbReference type="SAM" id="MobiDB-lite"/>
    </source>
</evidence>
<evidence type="ECO:0000256" key="8">
    <source>
        <dbReference type="SAM" id="SignalP"/>
    </source>
</evidence>
<evidence type="ECO:0000256" key="4">
    <source>
        <dbReference type="ARBA" id="ARBA00023136"/>
    </source>
</evidence>
<keyword evidence="3 8" id="KW-0732">Signal</keyword>
<feature type="compositionally biased region" description="Polar residues" evidence="7">
    <location>
        <begin position="39"/>
        <end position="51"/>
    </location>
</feature>
<keyword evidence="5" id="KW-0564">Palmitate</keyword>
<protein>
    <submittedName>
        <fullName evidence="9">Entericidin A/B family lipoprotein</fullName>
    </submittedName>
</protein>
<evidence type="ECO:0000256" key="2">
    <source>
        <dbReference type="ARBA" id="ARBA00022475"/>
    </source>
</evidence>
<comment type="similarity">
    <text evidence="1">Belongs to the EcnA/EcnB lipoprotein family.</text>
</comment>
<keyword evidence="4" id="KW-0472">Membrane</keyword>
<sequence>MTLHPHFFRLVAVALLLASLGSLAGCNTTEGVGRDMSSAGRSLSNAADRNK</sequence>
<evidence type="ECO:0000313" key="9">
    <source>
        <dbReference type="EMBL" id="KAA5611512.1"/>
    </source>
</evidence>
<name>A0A5M6ITC3_9PROT</name>
<feature type="chain" id="PRO_5024427337" evidence="8">
    <location>
        <begin position="25"/>
        <end position="51"/>
    </location>
</feature>
<keyword evidence="2" id="KW-1003">Cell membrane</keyword>
<proteinExistence type="inferred from homology"/>
<dbReference type="AlphaFoldDB" id="A0A5M6ITC3"/>
<keyword evidence="6 9" id="KW-0449">Lipoprotein</keyword>
<keyword evidence="10" id="KW-1185">Reference proteome</keyword>
<dbReference type="RefSeq" id="WP_150041517.1">
    <property type="nucleotide sequence ID" value="NZ_OW485601.1"/>
</dbReference>
<dbReference type="InterPro" id="IPR012556">
    <property type="entry name" value="Entericidin"/>
</dbReference>